<feature type="region of interest" description="Disordered" evidence="4">
    <location>
        <begin position="344"/>
        <end position="368"/>
    </location>
</feature>
<evidence type="ECO:0000256" key="1">
    <source>
        <dbReference type="ARBA" id="ARBA00009075"/>
    </source>
</evidence>
<dbReference type="RefSeq" id="WP_084379260.1">
    <property type="nucleotide sequence ID" value="NZ_LS483433.1"/>
</dbReference>
<gene>
    <name evidence="6" type="ORF">SAMN05216202_3770</name>
</gene>
<evidence type="ECO:0000313" key="6">
    <source>
        <dbReference type="EMBL" id="SDV04999.1"/>
    </source>
</evidence>
<protein>
    <submittedName>
        <fullName evidence="6">Outer membrane porin, OprD family</fullName>
    </submittedName>
</protein>
<dbReference type="Proteomes" id="UP000198600">
    <property type="component" value="Chromosome I"/>
</dbReference>
<dbReference type="GO" id="GO:0016020">
    <property type="term" value="C:membrane"/>
    <property type="evidence" value="ECO:0007669"/>
    <property type="project" value="InterPro"/>
</dbReference>
<dbReference type="InterPro" id="IPR023614">
    <property type="entry name" value="Porin_dom_sf"/>
</dbReference>
<dbReference type="GO" id="GO:0015288">
    <property type="term" value="F:porin activity"/>
    <property type="evidence" value="ECO:0007669"/>
    <property type="project" value="TreeGrafter"/>
</dbReference>
<feature type="signal peptide" evidence="5">
    <location>
        <begin position="1"/>
        <end position="21"/>
    </location>
</feature>
<name>A0A1H2NHQ5_9PSED</name>
<evidence type="ECO:0000313" key="7">
    <source>
        <dbReference type="Proteomes" id="UP000198600"/>
    </source>
</evidence>
<organism evidence="6 7">
    <name type="scientific">Pseudomonas mucidolens</name>
    <dbReference type="NCBI Taxonomy" id="46679"/>
    <lineage>
        <taxon>Bacteria</taxon>
        <taxon>Pseudomonadati</taxon>
        <taxon>Pseudomonadota</taxon>
        <taxon>Gammaproteobacteria</taxon>
        <taxon>Pseudomonadales</taxon>
        <taxon>Pseudomonadaceae</taxon>
        <taxon>Pseudomonas</taxon>
    </lineage>
</organism>
<dbReference type="AlphaFoldDB" id="A0A1H2NHQ5"/>
<dbReference type="OrthoDB" id="6759120at2"/>
<dbReference type="STRING" id="46679.SAMN05216202_3770"/>
<reference evidence="7" key="1">
    <citation type="submission" date="2016-10" db="EMBL/GenBank/DDBJ databases">
        <authorList>
            <person name="Varghese N."/>
            <person name="Submissions S."/>
        </authorList>
    </citation>
    <scope>NUCLEOTIDE SEQUENCE [LARGE SCALE GENOMIC DNA]</scope>
    <source>
        <strain evidence="7">LMG 2223</strain>
    </source>
</reference>
<dbReference type="PANTHER" id="PTHR34596:SF2">
    <property type="entry name" value="CHITOPORIN"/>
    <property type="match status" value="1"/>
</dbReference>
<keyword evidence="3 5" id="KW-0732">Signal</keyword>
<dbReference type="EMBL" id="LT629802">
    <property type="protein sequence ID" value="SDV04999.1"/>
    <property type="molecule type" value="Genomic_DNA"/>
</dbReference>
<accession>A0A1H2NHQ5</accession>
<keyword evidence="7" id="KW-1185">Reference proteome</keyword>
<dbReference type="Gene3D" id="2.40.160.10">
    <property type="entry name" value="Porin"/>
    <property type="match status" value="1"/>
</dbReference>
<dbReference type="PANTHER" id="PTHR34596">
    <property type="entry name" value="CHITOPORIN"/>
    <property type="match status" value="1"/>
</dbReference>
<dbReference type="Pfam" id="PF03573">
    <property type="entry name" value="OprD"/>
    <property type="match status" value="1"/>
</dbReference>
<dbReference type="InterPro" id="IPR005318">
    <property type="entry name" value="OM_porin_bac"/>
</dbReference>
<keyword evidence="2" id="KW-0813">Transport</keyword>
<proteinExistence type="inferred from homology"/>
<evidence type="ECO:0000256" key="3">
    <source>
        <dbReference type="ARBA" id="ARBA00022729"/>
    </source>
</evidence>
<evidence type="ECO:0000256" key="2">
    <source>
        <dbReference type="ARBA" id="ARBA00022448"/>
    </source>
</evidence>
<comment type="similarity">
    <text evidence="1">Belongs to the outer membrane porin (Opr) (TC 1.B.25) family.</text>
</comment>
<feature type="chain" id="PRO_5030027671" evidence="5">
    <location>
        <begin position="22"/>
        <end position="427"/>
    </location>
</feature>
<dbReference type="PROSITE" id="PS51257">
    <property type="entry name" value="PROKAR_LIPOPROTEIN"/>
    <property type="match status" value="1"/>
</dbReference>
<sequence length="427" mass="45921">MKAGQGVAVGMLLTACAPAMAADVRLLSRNYLIHNDFRSDNRSEKNLTREWAQGFIGRYRSDLTPGTFGLGVDLHGFLGVKLDGGRGHAGTGLLPVDSDGRSRSEYSSAGGALRVVHGASTLAYGEMRVETPVFATADKRLQPEYATGWFLDDRTVEGLTLQAGRFTAFKNQDSSSGRGDFAGYGATTRFGGISLAGATWAPADRVWGGALYASSLEDVWQQTYANLNLHRGPWSLDANLYRTVDAGEARAGKIDTLAYSLITRRSLAAHTLSLGYQKVEGDTPFDFVGGDSIYLANSVKFADFNGANERSWQARYQWSGKDIGLAGLSISARYVRGSDIDGTHAPQGGAYNPFDGSGYRPQQGRGGKHWERDLDVAYVVQSGAARGLSLSMAHVTHRANAAQGGPDIDRIYLIIEYPLDLQGGFAP</sequence>
<evidence type="ECO:0000256" key="5">
    <source>
        <dbReference type="SAM" id="SignalP"/>
    </source>
</evidence>
<evidence type="ECO:0000256" key="4">
    <source>
        <dbReference type="SAM" id="MobiDB-lite"/>
    </source>
</evidence>